<dbReference type="EMBL" id="JADIMT010000033">
    <property type="protein sequence ID" value="MBO8435811.1"/>
    <property type="molecule type" value="Genomic_DNA"/>
</dbReference>
<proteinExistence type="predicted"/>
<feature type="region of interest" description="Disordered" evidence="1">
    <location>
        <begin position="74"/>
        <end position="103"/>
    </location>
</feature>
<reference evidence="3" key="1">
    <citation type="submission" date="2020-10" db="EMBL/GenBank/DDBJ databases">
        <authorList>
            <person name="Gilroy R."/>
        </authorList>
    </citation>
    <scope>NUCLEOTIDE SEQUENCE</scope>
    <source>
        <strain evidence="3">7293</strain>
    </source>
</reference>
<organism evidence="3 4">
    <name type="scientific">Candidatus Ornithospirochaeta stercoripullorum</name>
    <dbReference type="NCBI Taxonomy" id="2840899"/>
    <lineage>
        <taxon>Bacteria</taxon>
        <taxon>Pseudomonadati</taxon>
        <taxon>Spirochaetota</taxon>
        <taxon>Spirochaetia</taxon>
        <taxon>Spirochaetales</taxon>
        <taxon>Spirochaetaceae</taxon>
        <taxon>Spirochaetaceae incertae sedis</taxon>
        <taxon>Candidatus Ornithospirochaeta</taxon>
    </lineage>
</organism>
<evidence type="ECO:0000256" key="1">
    <source>
        <dbReference type="SAM" id="MobiDB-lite"/>
    </source>
</evidence>
<evidence type="ECO:0008006" key="5">
    <source>
        <dbReference type="Google" id="ProtNLM"/>
    </source>
</evidence>
<comment type="caution">
    <text evidence="3">The sequence shown here is derived from an EMBL/GenBank/DDBJ whole genome shotgun (WGS) entry which is preliminary data.</text>
</comment>
<feature type="compositionally biased region" description="Basic and acidic residues" evidence="1">
    <location>
        <begin position="78"/>
        <end position="103"/>
    </location>
</feature>
<feature type="transmembrane region" description="Helical" evidence="2">
    <location>
        <begin position="40"/>
        <end position="58"/>
    </location>
</feature>
<gene>
    <name evidence="3" type="ORF">IAA97_02375</name>
</gene>
<sequence>MANGFFSGRNGSDALSVFLTALALIAATAASVITSEMPRYIVSGIAIVLVAVAAWRMLSTNTAKRRNENEKFLSLFRSGKDPEKARRKEEERQAKAKRKEDEKTHAYFKCPECGKELRVPKGKGKIRITCPHCSHQFIKKT</sequence>
<evidence type="ECO:0000256" key="2">
    <source>
        <dbReference type="SAM" id="Phobius"/>
    </source>
</evidence>
<name>A0A9D9E0A0_9SPIO</name>
<keyword evidence="2" id="KW-1133">Transmembrane helix</keyword>
<evidence type="ECO:0000313" key="4">
    <source>
        <dbReference type="Proteomes" id="UP000823615"/>
    </source>
</evidence>
<accession>A0A9D9E0A0</accession>
<reference evidence="3" key="2">
    <citation type="journal article" date="2021" name="PeerJ">
        <title>Extensive microbial diversity within the chicken gut microbiome revealed by metagenomics and culture.</title>
        <authorList>
            <person name="Gilroy R."/>
            <person name="Ravi A."/>
            <person name="Getino M."/>
            <person name="Pursley I."/>
            <person name="Horton D.L."/>
            <person name="Alikhan N.F."/>
            <person name="Baker D."/>
            <person name="Gharbi K."/>
            <person name="Hall N."/>
            <person name="Watson M."/>
            <person name="Adriaenssens E.M."/>
            <person name="Foster-Nyarko E."/>
            <person name="Jarju S."/>
            <person name="Secka A."/>
            <person name="Antonio M."/>
            <person name="Oren A."/>
            <person name="Chaudhuri R.R."/>
            <person name="La Ragione R."/>
            <person name="Hildebrand F."/>
            <person name="Pallen M.J."/>
        </authorList>
    </citation>
    <scope>NUCLEOTIDE SEQUENCE</scope>
    <source>
        <strain evidence="3">7293</strain>
    </source>
</reference>
<dbReference type="Gene3D" id="2.20.28.30">
    <property type="entry name" value="RNA polymerase ii, chain L"/>
    <property type="match status" value="1"/>
</dbReference>
<protein>
    <recommendedName>
        <fullName evidence="5">Zn-finger containing protein</fullName>
    </recommendedName>
</protein>
<dbReference type="Proteomes" id="UP000823615">
    <property type="component" value="Unassembled WGS sequence"/>
</dbReference>
<keyword evidence="2" id="KW-0472">Membrane</keyword>
<keyword evidence="2" id="KW-0812">Transmembrane</keyword>
<dbReference type="AlphaFoldDB" id="A0A9D9E0A0"/>
<evidence type="ECO:0000313" key="3">
    <source>
        <dbReference type="EMBL" id="MBO8435811.1"/>
    </source>
</evidence>